<protein>
    <submittedName>
        <fullName evidence="1">Uncharacterized protein</fullName>
    </submittedName>
</protein>
<dbReference type="GeneID" id="54574495"/>
<name>A0A6A6INU7_9PLEO</name>
<evidence type="ECO:0000313" key="2">
    <source>
        <dbReference type="Proteomes" id="UP000800094"/>
    </source>
</evidence>
<dbReference type="RefSeq" id="XP_033687209.1">
    <property type="nucleotide sequence ID" value="XM_033821165.1"/>
</dbReference>
<organism evidence="1 2">
    <name type="scientific">Trematosphaeria pertusa</name>
    <dbReference type="NCBI Taxonomy" id="390896"/>
    <lineage>
        <taxon>Eukaryota</taxon>
        <taxon>Fungi</taxon>
        <taxon>Dikarya</taxon>
        <taxon>Ascomycota</taxon>
        <taxon>Pezizomycotina</taxon>
        <taxon>Dothideomycetes</taxon>
        <taxon>Pleosporomycetidae</taxon>
        <taxon>Pleosporales</taxon>
        <taxon>Massarineae</taxon>
        <taxon>Trematosphaeriaceae</taxon>
        <taxon>Trematosphaeria</taxon>
    </lineage>
</organism>
<dbReference type="Proteomes" id="UP000800094">
    <property type="component" value="Unassembled WGS sequence"/>
</dbReference>
<sequence length="275" mass="29504">MADCLADKWRNTRIYYRNAACAIMPVKVWRRSVGLGSAGEWLRKARLSSQRSLSSRKRLPKEGRLAVGYAGRRCEDGAVVSARQACMRRRLLGPEISICLLTGCRRDGELQRVAVIRTPAGAGSLLSCACGAIVIMTACAGWDGDDGWKGVLCRRVGRAQLFSPVANRGGGGGQSGAPGTLSDLRPRLAASRVCAGCLAAAPTWVSVKVQSASVRLEDTQSEAAPPPHSRQWCLGLHSAQQCHSGTAHLNWSCVPWTGRPRDCRPLSRPSDNPSS</sequence>
<dbReference type="AlphaFoldDB" id="A0A6A6INU7"/>
<proteinExistence type="predicted"/>
<dbReference type="EMBL" id="ML987192">
    <property type="protein sequence ID" value="KAF2252205.1"/>
    <property type="molecule type" value="Genomic_DNA"/>
</dbReference>
<accession>A0A6A6INU7</accession>
<keyword evidence="2" id="KW-1185">Reference proteome</keyword>
<gene>
    <name evidence="1" type="ORF">BU26DRAFT_252736</name>
</gene>
<reference evidence="1" key="1">
    <citation type="journal article" date="2020" name="Stud. Mycol.">
        <title>101 Dothideomycetes genomes: a test case for predicting lifestyles and emergence of pathogens.</title>
        <authorList>
            <person name="Haridas S."/>
            <person name="Albert R."/>
            <person name="Binder M."/>
            <person name="Bloem J."/>
            <person name="Labutti K."/>
            <person name="Salamov A."/>
            <person name="Andreopoulos B."/>
            <person name="Baker S."/>
            <person name="Barry K."/>
            <person name="Bills G."/>
            <person name="Bluhm B."/>
            <person name="Cannon C."/>
            <person name="Castanera R."/>
            <person name="Culley D."/>
            <person name="Daum C."/>
            <person name="Ezra D."/>
            <person name="Gonzalez J."/>
            <person name="Henrissat B."/>
            <person name="Kuo A."/>
            <person name="Liang C."/>
            <person name="Lipzen A."/>
            <person name="Lutzoni F."/>
            <person name="Magnuson J."/>
            <person name="Mondo S."/>
            <person name="Nolan M."/>
            <person name="Ohm R."/>
            <person name="Pangilinan J."/>
            <person name="Park H.-J."/>
            <person name="Ramirez L."/>
            <person name="Alfaro M."/>
            <person name="Sun H."/>
            <person name="Tritt A."/>
            <person name="Yoshinaga Y."/>
            <person name="Zwiers L.-H."/>
            <person name="Turgeon B."/>
            <person name="Goodwin S."/>
            <person name="Spatafora J."/>
            <person name="Crous P."/>
            <person name="Grigoriev I."/>
        </authorList>
    </citation>
    <scope>NUCLEOTIDE SEQUENCE</scope>
    <source>
        <strain evidence="1">CBS 122368</strain>
    </source>
</reference>
<evidence type="ECO:0000313" key="1">
    <source>
        <dbReference type="EMBL" id="KAF2252205.1"/>
    </source>
</evidence>